<evidence type="ECO:0000313" key="3">
    <source>
        <dbReference type="Proteomes" id="UP000825002"/>
    </source>
</evidence>
<keyword evidence="2" id="KW-0418">Kinase</keyword>
<dbReference type="EMBL" id="JAIFTH010000098">
    <property type="protein sequence ID" value="KAG9510670.1"/>
    <property type="molecule type" value="Genomic_DNA"/>
</dbReference>
<dbReference type="PANTHER" id="PTHR11476:SF7">
    <property type="entry name" value="HISTIDINE--TRNA LIGASE"/>
    <property type="match status" value="1"/>
</dbReference>
<reference evidence="2 3" key="1">
    <citation type="submission" date="2020-10" db="EMBL/GenBank/DDBJ databases">
        <authorList>
            <person name="Klimov P.B."/>
            <person name="Dyachkov S.M."/>
            <person name="Chetverikov P.E."/>
        </authorList>
    </citation>
    <scope>NUCLEOTIDE SEQUENCE [LARGE SCALE GENOMIC DNA]</scope>
    <source>
        <strain evidence="2">BMOC 18-1129-001#AD2665</strain>
        <tissue evidence="2">Entire mites</tissue>
    </source>
</reference>
<evidence type="ECO:0000256" key="1">
    <source>
        <dbReference type="SAM" id="MobiDB-lite"/>
    </source>
</evidence>
<dbReference type="Gene3D" id="3.30.930.10">
    <property type="entry name" value="Bira Bifunctional Protein, Domain 2"/>
    <property type="match status" value="1"/>
</dbReference>
<keyword evidence="3" id="KW-1185">Reference proteome</keyword>
<organism evidence="2 3">
    <name type="scientific">Fragariocoptes setiger</name>
    <dbReference type="NCBI Taxonomy" id="1670756"/>
    <lineage>
        <taxon>Eukaryota</taxon>
        <taxon>Metazoa</taxon>
        <taxon>Ecdysozoa</taxon>
        <taxon>Arthropoda</taxon>
        <taxon>Chelicerata</taxon>
        <taxon>Arachnida</taxon>
        <taxon>Acari</taxon>
        <taxon>Acariformes</taxon>
        <taxon>Trombidiformes</taxon>
        <taxon>Prostigmata</taxon>
        <taxon>Eupodina</taxon>
        <taxon>Eriophyoidea</taxon>
        <taxon>Phytoptidae</taxon>
        <taxon>Fragariocoptes</taxon>
    </lineage>
</organism>
<feature type="region of interest" description="Disordered" evidence="1">
    <location>
        <begin position="199"/>
        <end position="227"/>
    </location>
</feature>
<comment type="caution">
    <text evidence="2">The sequence shown here is derived from an EMBL/GenBank/DDBJ whole genome shotgun (WGS) entry which is preliminary data.</text>
</comment>
<dbReference type="PANTHER" id="PTHR11476">
    <property type="entry name" value="HISTIDYL-TRNA SYNTHETASE"/>
    <property type="match status" value="1"/>
</dbReference>
<dbReference type="GO" id="GO:0016301">
    <property type="term" value="F:kinase activity"/>
    <property type="evidence" value="ECO:0007669"/>
    <property type="project" value="UniProtKB-KW"/>
</dbReference>
<sequence length="622" mass="69785">MWQFPHQSLERDCVRSSSMRFEQLLRSRGFVHFSVSTLTPKYSAVRNYNQQQLDDLVFMLDQNSTVLSLPCELRLPFARYVAHNNLLHFNRFVIEKVYRRHKILGYHPHQFWECSVDIVSPSSTFSAQLADAEMLALICSTITQFPNLESSSPLIKVNHMQLLHVVLKLSGVPEAQLQSCVECIFDSVCAASKRNISATTSGVNTPPTVSPSSDKYQQQQTRDSGSLSPNVKLALRRDLQSRHQATPGGKTQGDQLDNSVISNIIRLLEVEADTPANIFTTISQICRKSTYRSEALNELETILNELDHTLTCAQHLGATNVPIKLSPSYILYAVRPIKFYSGLIVQLECKRRRRNPKQHATTNVILAVGGRYDRLIDNFSHHSVNEHHHTNDESISMSSSSTMFSHVTNLVGDNRKSAIGISFEIEKFARALAEDLERQSQHSLYAPTFNHVLKIGHAQSTLNATQGGGTSGIAANIAPWLKPWSHDLIVCSFTGYRSSHVSTSVCQIVRQLRHAGIRCQEVLLPDYPSHTLISLTNWCKEHHVQHCLLIRESYQDSPTSTHAQHAAISLAPISPNKTSNISMVPVTVLSATLVQIDRSDRPRELKRLDIPAMIEYLTKKSS</sequence>
<keyword evidence="2" id="KW-0808">Transferase</keyword>
<name>A0ABQ7SB72_9ACAR</name>
<accession>A0ABQ7SB72</accession>
<evidence type="ECO:0000313" key="2">
    <source>
        <dbReference type="EMBL" id="KAG9510670.1"/>
    </source>
</evidence>
<dbReference type="SUPFAM" id="SSF55681">
    <property type="entry name" value="Class II aaRS and biotin synthetases"/>
    <property type="match status" value="1"/>
</dbReference>
<dbReference type="InterPro" id="IPR045864">
    <property type="entry name" value="aa-tRNA-synth_II/BPL/LPL"/>
</dbReference>
<gene>
    <name evidence="2" type="primary">Eif2ak4</name>
    <name evidence="2" type="ORF">GZH46_00775</name>
</gene>
<protein>
    <submittedName>
        <fullName evidence="2">EIF-2-alpha kinase GCN2</fullName>
    </submittedName>
</protein>
<dbReference type="Proteomes" id="UP000825002">
    <property type="component" value="Unassembled WGS sequence"/>
</dbReference>
<proteinExistence type="predicted"/>